<sequence>MWSAIKRFAAAILITPLLVFAGVFAWLAGAGTKPSPEAFLVGSVLLVVVGIPIVLISCAIYICLALVIIPVDMCIAKVRRFRQRSRRH</sequence>
<name>A0A1I0NVL2_9RHOB</name>
<feature type="transmembrane region" description="Helical" evidence="1">
    <location>
        <begin position="49"/>
        <end position="76"/>
    </location>
</feature>
<dbReference type="EMBL" id="FOIZ01000001">
    <property type="protein sequence ID" value="SEW05702.1"/>
    <property type="molecule type" value="Genomic_DNA"/>
</dbReference>
<dbReference type="Proteomes" id="UP000199167">
    <property type="component" value="Unassembled WGS sequence"/>
</dbReference>
<proteinExistence type="predicted"/>
<protein>
    <submittedName>
        <fullName evidence="2">Uncharacterized protein</fullName>
    </submittedName>
</protein>
<evidence type="ECO:0000313" key="2">
    <source>
        <dbReference type="EMBL" id="SEW05702.1"/>
    </source>
</evidence>
<gene>
    <name evidence="2" type="ORF">SAMN04488515_0849</name>
</gene>
<dbReference type="STRING" id="364200.SAMN04488515_0849"/>
<keyword evidence="3" id="KW-1185">Reference proteome</keyword>
<keyword evidence="1" id="KW-0812">Transmembrane</keyword>
<organism evidence="2 3">
    <name type="scientific">Cognatiyoonia koreensis</name>
    <dbReference type="NCBI Taxonomy" id="364200"/>
    <lineage>
        <taxon>Bacteria</taxon>
        <taxon>Pseudomonadati</taxon>
        <taxon>Pseudomonadota</taxon>
        <taxon>Alphaproteobacteria</taxon>
        <taxon>Rhodobacterales</taxon>
        <taxon>Paracoccaceae</taxon>
        <taxon>Cognatiyoonia</taxon>
    </lineage>
</organism>
<dbReference type="RefSeq" id="WP_089990668.1">
    <property type="nucleotide sequence ID" value="NZ_FOIZ01000001.1"/>
</dbReference>
<keyword evidence="1" id="KW-0472">Membrane</keyword>
<keyword evidence="1" id="KW-1133">Transmembrane helix</keyword>
<dbReference type="AlphaFoldDB" id="A0A1I0NVL2"/>
<evidence type="ECO:0000313" key="3">
    <source>
        <dbReference type="Proteomes" id="UP000199167"/>
    </source>
</evidence>
<evidence type="ECO:0000256" key="1">
    <source>
        <dbReference type="SAM" id="Phobius"/>
    </source>
</evidence>
<reference evidence="2 3" key="1">
    <citation type="submission" date="2016-10" db="EMBL/GenBank/DDBJ databases">
        <authorList>
            <person name="de Groot N.N."/>
        </authorList>
    </citation>
    <scope>NUCLEOTIDE SEQUENCE [LARGE SCALE GENOMIC DNA]</scope>
    <source>
        <strain evidence="2 3">DSM 17925</strain>
    </source>
</reference>
<accession>A0A1I0NVL2</accession>